<protein>
    <submittedName>
        <fullName evidence="1">Uncharacterized protein</fullName>
    </submittedName>
</protein>
<dbReference type="Proteomes" id="UP001420932">
    <property type="component" value="Unassembled WGS sequence"/>
</dbReference>
<dbReference type="EMBL" id="JBBNAF010000013">
    <property type="protein sequence ID" value="KAK9086492.1"/>
    <property type="molecule type" value="Genomic_DNA"/>
</dbReference>
<dbReference type="AlphaFoldDB" id="A0AAP0E8X7"/>
<comment type="caution">
    <text evidence="1">The sequence shown here is derived from an EMBL/GenBank/DDBJ whole genome shotgun (WGS) entry which is preliminary data.</text>
</comment>
<evidence type="ECO:0000313" key="2">
    <source>
        <dbReference type="Proteomes" id="UP001420932"/>
    </source>
</evidence>
<organism evidence="1 2">
    <name type="scientific">Stephania yunnanensis</name>
    <dbReference type="NCBI Taxonomy" id="152371"/>
    <lineage>
        <taxon>Eukaryota</taxon>
        <taxon>Viridiplantae</taxon>
        <taxon>Streptophyta</taxon>
        <taxon>Embryophyta</taxon>
        <taxon>Tracheophyta</taxon>
        <taxon>Spermatophyta</taxon>
        <taxon>Magnoliopsida</taxon>
        <taxon>Ranunculales</taxon>
        <taxon>Menispermaceae</taxon>
        <taxon>Menispermoideae</taxon>
        <taxon>Cissampelideae</taxon>
        <taxon>Stephania</taxon>
    </lineage>
</organism>
<evidence type="ECO:0000313" key="1">
    <source>
        <dbReference type="EMBL" id="KAK9086492.1"/>
    </source>
</evidence>
<keyword evidence="2" id="KW-1185">Reference proteome</keyword>
<name>A0AAP0E8X7_9MAGN</name>
<reference evidence="1 2" key="1">
    <citation type="submission" date="2024-01" db="EMBL/GenBank/DDBJ databases">
        <title>Genome assemblies of Stephania.</title>
        <authorList>
            <person name="Yang L."/>
        </authorList>
    </citation>
    <scope>NUCLEOTIDE SEQUENCE [LARGE SCALE GENOMIC DNA]</scope>
    <source>
        <strain evidence="1">YNDBR</strain>
        <tissue evidence="1">Leaf</tissue>
    </source>
</reference>
<accession>A0AAP0E8X7</accession>
<sequence>MIRNQRKSQVGTGARAEKIRTYNYKVVHPRMNSQISQVGHQGPLEKRIEPQLRHQNMQISCLYYA</sequence>
<gene>
    <name evidence="1" type="ORF">Syun_028886</name>
</gene>
<proteinExistence type="predicted"/>